<proteinExistence type="predicted"/>
<keyword evidence="2" id="KW-1185">Reference proteome</keyword>
<comment type="caution">
    <text evidence="1">The sequence shown here is derived from an EMBL/GenBank/DDBJ whole genome shotgun (WGS) entry which is preliminary data.</text>
</comment>
<gene>
    <name evidence="1" type="ORF">V6N11_082245</name>
</gene>
<organism evidence="1 2">
    <name type="scientific">Hibiscus sabdariffa</name>
    <name type="common">roselle</name>
    <dbReference type="NCBI Taxonomy" id="183260"/>
    <lineage>
        <taxon>Eukaryota</taxon>
        <taxon>Viridiplantae</taxon>
        <taxon>Streptophyta</taxon>
        <taxon>Embryophyta</taxon>
        <taxon>Tracheophyta</taxon>
        <taxon>Spermatophyta</taxon>
        <taxon>Magnoliopsida</taxon>
        <taxon>eudicotyledons</taxon>
        <taxon>Gunneridae</taxon>
        <taxon>Pentapetalae</taxon>
        <taxon>rosids</taxon>
        <taxon>malvids</taxon>
        <taxon>Malvales</taxon>
        <taxon>Malvaceae</taxon>
        <taxon>Malvoideae</taxon>
        <taxon>Hibiscus</taxon>
    </lineage>
</organism>
<dbReference type="EMBL" id="JBBPBN010000038">
    <property type="protein sequence ID" value="KAK9000112.1"/>
    <property type="molecule type" value="Genomic_DNA"/>
</dbReference>
<evidence type="ECO:0000313" key="1">
    <source>
        <dbReference type="EMBL" id="KAK9000112.1"/>
    </source>
</evidence>
<reference evidence="1 2" key="1">
    <citation type="journal article" date="2024" name="G3 (Bethesda)">
        <title>Genome assembly of Hibiscus sabdariffa L. provides insights into metabolisms of medicinal natural products.</title>
        <authorList>
            <person name="Kim T."/>
        </authorList>
    </citation>
    <scope>NUCLEOTIDE SEQUENCE [LARGE SCALE GENOMIC DNA]</scope>
    <source>
        <strain evidence="1">TK-2024</strain>
        <tissue evidence="1">Old leaves</tissue>
    </source>
</reference>
<name>A0ABR2QHY8_9ROSI</name>
<sequence length="110" mass="12576">MSDDKNPSQSTTRSNYEVAELTWRYGQLAMHGLNGFLRTAPTKPACRSCDTLESIVDHATCHMPQLGPDHFGKHKACSHVIWQRKLWSTTEETGMVDVRFRSMEETHNKL</sequence>
<dbReference type="Proteomes" id="UP001396334">
    <property type="component" value="Unassembled WGS sequence"/>
</dbReference>
<accession>A0ABR2QHY8</accession>
<protein>
    <submittedName>
        <fullName evidence="1">Uncharacterized protein</fullName>
    </submittedName>
</protein>
<evidence type="ECO:0000313" key="2">
    <source>
        <dbReference type="Proteomes" id="UP001396334"/>
    </source>
</evidence>